<organism evidence="1 2">
    <name type="scientific">Willisornis vidua</name>
    <name type="common">Xingu scale-backed antbird</name>
    <dbReference type="NCBI Taxonomy" id="1566151"/>
    <lineage>
        <taxon>Eukaryota</taxon>
        <taxon>Metazoa</taxon>
        <taxon>Chordata</taxon>
        <taxon>Craniata</taxon>
        <taxon>Vertebrata</taxon>
        <taxon>Euteleostomi</taxon>
        <taxon>Archelosauria</taxon>
        <taxon>Archosauria</taxon>
        <taxon>Dinosauria</taxon>
        <taxon>Saurischia</taxon>
        <taxon>Theropoda</taxon>
        <taxon>Coelurosauria</taxon>
        <taxon>Aves</taxon>
        <taxon>Neognathae</taxon>
        <taxon>Neoaves</taxon>
        <taxon>Telluraves</taxon>
        <taxon>Australaves</taxon>
        <taxon>Passeriformes</taxon>
        <taxon>Thamnophilidae</taxon>
        <taxon>Willisornis</taxon>
    </lineage>
</organism>
<dbReference type="Proteomes" id="UP001145742">
    <property type="component" value="Unassembled WGS sequence"/>
</dbReference>
<evidence type="ECO:0000313" key="2">
    <source>
        <dbReference type="Proteomes" id="UP001145742"/>
    </source>
</evidence>
<accession>A0ABQ9D645</accession>
<comment type="caution">
    <text evidence="1">The sequence shown here is derived from an EMBL/GenBank/DDBJ whole genome shotgun (WGS) entry which is preliminary data.</text>
</comment>
<evidence type="ECO:0000313" key="1">
    <source>
        <dbReference type="EMBL" id="KAJ7413451.1"/>
    </source>
</evidence>
<dbReference type="EMBL" id="WHWB01034138">
    <property type="protein sequence ID" value="KAJ7413451.1"/>
    <property type="molecule type" value="Genomic_DNA"/>
</dbReference>
<proteinExistence type="predicted"/>
<keyword evidence="2" id="KW-1185">Reference proteome</keyword>
<name>A0ABQ9D645_9PASS</name>
<sequence>MGLMGTIACRAVGPEQPAQKPGVPSTIKPGAERLTLLEENPILYIKIMGNFPVSKRSKIMFDYTLIPGCETLQDGPVGKRESSDFQSSLLTSVGTSRDGGVSLQKWISSSSSSSAFCKNGLTSPPLTQDLELVPLEMLWWHWDHPAHRDMEWFWVGRPSSSTPAMGRDNFYCPRFLQAPSNLALDPSRDGAATASLGTDMPSQDRVVSCAPLQY</sequence>
<gene>
    <name evidence="1" type="ORF">WISP_90578</name>
</gene>
<protein>
    <submittedName>
        <fullName evidence="1">Uncharacterized protein</fullName>
    </submittedName>
</protein>
<reference evidence="1" key="1">
    <citation type="submission" date="2019-10" db="EMBL/GenBank/DDBJ databases">
        <authorList>
            <person name="Soares A.E.R."/>
            <person name="Aleixo A."/>
            <person name="Schneider P."/>
            <person name="Miyaki C.Y."/>
            <person name="Schneider M.P."/>
            <person name="Mello C."/>
            <person name="Vasconcelos A.T.R."/>
        </authorList>
    </citation>
    <scope>NUCLEOTIDE SEQUENCE</scope>
    <source>
        <tissue evidence="1">Muscle</tissue>
    </source>
</reference>